<evidence type="ECO:0000313" key="2">
    <source>
        <dbReference type="EMBL" id="OBS74666.1"/>
    </source>
</evidence>
<dbReference type="GO" id="GO:0003723">
    <property type="term" value="F:RNA binding"/>
    <property type="evidence" value="ECO:0007669"/>
    <property type="project" value="TreeGrafter"/>
</dbReference>
<dbReference type="SUPFAM" id="SSF53098">
    <property type="entry name" value="Ribonuclease H-like"/>
    <property type="match status" value="1"/>
</dbReference>
<dbReference type="Pfam" id="PF04857">
    <property type="entry name" value="CAF1"/>
    <property type="match status" value="1"/>
</dbReference>
<dbReference type="InterPro" id="IPR036867">
    <property type="entry name" value="R3H_dom_sf"/>
</dbReference>
<dbReference type="Gene3D" id="3.30.1370.50">
    <property type="entry name" value="R3H-like domain"/>
    <property type="match status" value="1"/>
</dbReference>
<organism evidence="2 3">
    <name type="scientific">Neotoma lepida</name>
    <name type="common">Desert woodrat</name>
    <dbReference type="NCBI Taxonomy" id="56216"/>
    <lineage>
        <taxon>Eukaryota</taxon>
        <taxon>Metazoa</taxon>
        <taxon>Chordata</taxon>
        <taxon>Craniata</taxon>
        <taxon>Vertebrata</taxon>
        <taxon>Euteleostomi</taxon>
        <taxon>Mammalia</taxon>
        <taxon>Eutheria</taxon>
        <taxon>Euarchontoglires</taxon>
        <taxon>Glires</taxon>
        <taxon>Rodentia</taxon>
        <taxon>Myomorpha</taxon>
        <taxon>Muroidea</taxon>
        <taxon>Cricetidae</taxon>
        <taxon>Neotominae</taxon>
        <taxon>Neotoma</taxon>
    </lineage>
</organism>
<proteinExistence type="inferred from homology"/>
<dbReference type="STRING" id="56216.A0A1A6H8M6"/>
<dbReference type="InterPro" id="IPR051181">
    <property type="entry name" value="CAF1_poly(A)_ribonucleases"/>
</dbReference>
<dbReference type="SUPFAM" id="SSF82708">
    <property type="entry name" value="R3H domain"/>
    <property type="match status" value="1"/>
</dbReference>
<dbReference type="GO" id="GO:0000175">
    <property type="term" value="F:3'-5'-RNA exonuclease activity"/>
    <property type="evidence" value="ECO:0007669"/>
    <property type="project" value="TreeGrafter"/>
</dbReference>
<dbReference type="PANTHER" id="PTHR15092">
    <property type="entry name" value="POLY A -SPECIFIC RIBONUCLEASE/TARGET OF EGR1, MEMBER 1"/>
    <property type="match status" value="1"/>
</dbReference>
<sequence>MGSFQHSMDFLLFQFGLCAFKYDQTDSKYPKGIHVETLETEKKERHIVISKVDEEERKRREQEKYAKEQDIINNTSLAELEKRLKETPFDPPKVESAEGFPSYDTASEQLHEAGYDAYITGLCFLSMANYLALFLAVRLPAAKVGAAIGGLEQEGQRHMEVDSKELEVQELASNTEVVFQEVTEMRICASRSQGMKIPEGLVQVLLQGQGSFHGLLGFTPLVLRWLLHILEEHHPPHPPHPEEPLGALALLLGQLSEEVAHALQSHVILIEIVTQREKWV</sequence>
<dbReference type="InterPro" id="IPR036397">
    <property type="entry name" value="RNaseH_sf"/>
</dbReference>
<dbReference type="InterPro" id="IPR012337">
    <property type="entry name" value="RNaseH-like_sf"/>
</dbReference>
<accession>A0A1A6H8M6</accession>
<dbReference type="OrthoDB" id="1432093at2759"/>
<evidence type="ECO:0000256" key="1">
    <source>
        <dbReference type="ARBA" id="ARBA00008372"/>
    </source>
</evidence>
<dbReference type="Gene3D" id="3.30.420.10">
    <property type="entry name" value="Ribonuclease H-like superfamily/Ribonuclease H"/>
    <property type="match status" value="1"/>
</dbReference>
<comment type="similarity">
    <text evidence="1">Belongs to the CAF1 family.</text>
</comment>
<comment type="caution">
    <text evidence="2">The sequence shown here is derived from an EMBL/GenBank/DDBJ whole genome shotgun (WGS) entry which is preliminary data.</text>
</comment>
<dbReference type="GO" id="GO:1990431">
    <property type="term" value="P:priRNA 3'-end processing"/>
    <property type="evidence" value="ECO:0007669"/>
    <property type="project" value="TreeGrafter"/>
</dbReference>
<dbReference type="GO" id="GO:0005634">
    <property type="term" value="C:nucleus"/>
    <property type="evidence" value="ECO:0007669"/>
    <property type="project" value="TreeGrafter"/>
</dbReference>
<dbReference type="EMBL" id="LZPO01044402">
    <property type="protein sequence ID" value="OBS74666.1"/>
    <property type="molecule type" value="Genomic_DNA"/>
</dbReference>
<dbReference type="InterPro" id="IPR006941">
    <property type="entry name" value="RNase_CAF1"/>
</dbReference>
<reference evidence="2 3" key="1">
    <citation type="submission" date="2016-06" db="EMBL/GenBank/DDBJ databases">
        <title>The Draft Genome Sequence and Annotation of the Desert Woodrat Neotoma lepida.</title>
        <authorList>
            <person name="Campbell M."/>
            <person name="Oakeson K.F."/>
            <person name="Yandell M."/>
            <person name="Halpert J.R."/>
            <person name="Dearing D."/>
        </authorList>
    </citation>
    <scope>NUCLEOTIDE SEQUENCE [LARGE SCALE GENOMIC DNA]</scope>
    <source>
        <strain evidence="2">417</strain>
        <tissue evidence="2">Liver</tissue>
    </source>
</reference>
<dbReference type="GO" id="GO:1990432">
    <property type="term" value="P:siRNA 3'-end processing"/>
    <property type="evidence" value="ECO:0007669"/>
    <property type="project" value="TreeGrafter"/>
</dbReference>
<dbReference type="PANTHER" id="PTHR15092:SF44">
    <property type="entry name" value="POLY(A)-SPECIFIC RIBONUCLEASE PARN"/>
    <property type="match status" value="1"/>
</dbReference>
<dbReference type="GO" id="GO:0000289">
    <property type="term" value="P:nuclear-transcribed mRNA poly(A) tail shortening"/>
    <property type="evidence" value="ECO:0007669"/>
    <property type="project" value="TreeGrafter"/>
</dbReference>
<protein>
    <submittedName>
        <fullName evidence="2">Uncharacterized protein</fullName>
    </submittedName>
</protein>
<gene>
    <name evidence="2" type="ORF">A6R68_14788</name>
</gene>
<dbReference type="Proteomes" id="UP000092124">
    <property type="component" value="Unassembled WGS sequence"/>
</dbReference>
<name>A0A1A6H8M6_NEOLE</name>
<keyword evidence="3" id="KW-1185">Reference proteome</keyword>
<dbReference type="AlphaFoldDB" id="A0A1A6H8M6"/>
<evidence type="ECO:0000313" key="3">
    <source>
        <dbReference type="Proteomes" id="UP000092124"/>
    </source>
</evidence>